<dbReference type="AlphaFoldDB" id="A0A1N6E513"/>
<evidence type="ECO:0000313" key="3">
    <source>
        <dbReference type="Proteomes" id="UP000184694"/>
    </source>
</evidence>
<keyword evidence="1" id="KW-0732">Signal</keyword>
<evidence type="ECO:0000313" key="2">
    <source>
        <dbReference type="EMBL" id="SIN78122.1"/>
    </source>
</evidence>
<protein>
    <recommendedName>
        <fullName evidence="4">Cache domain-containing protein</fullName>
    </recommendedName>
</protein>
<dbReference type="EMBL" id="FSRG01000003">
    <property type="protein sequence ID" value="SIN78122.1"/>
    <property type="molecule type" value="Genomic_DNA"/>
</dbReference>
<evidence type="ECO:0000256" key="1">
    <source>
        <dbReference type="SAM" id="SignalP"/>
    </source>
</evidence>
<proteinExistence type="predicted"/>
<dbReference type="STRING" id="1121457.SAMN02745161_0714"/>
<organism evidence="2 3">
    <name type="scientific">Halodesulfovibrio marinisediminis DSM 17456</name>
    <dbReference type="NCBI Taxonomy" id="1121457"/>
    <lineage>
        <taxon>Bacteria</taxon>
        <taxon>Pseudomonadati</taxon>
        <taxon>Thermodesulfobacteriota</taxon>
        <taxon>Desulfovibrionia</taxon>
        <taxon>Desulfovibrionales</taxon>
        <taxon>Desulfovibrionaceae</taxon>
        <taxon>Halodesulfovibrio</taxon>
    </lineage>
</organism>
<name>A0A1N6E513_9BACT</name>
<dbReference type="RefSeq" id="WP_074215560.1">
    <property type="nucleotide sequence ID" value="NZ_FSRG01000003.1"/>
</dbReference>
<sequence>MHYSLRCSVALCALLLLLTGCKQSVNNTWRETKGYYNTYLNTPAELDFAEVDANAAEENLAAMYTPIGEELEKFVRVIDAKDVLPDLAWIDATMQRFPWLSGIAVVNLEGNVLMQRPAVSMKPLNFAPLLDENKDYGFRKLRGYVDETPLGNEAYVAMPFFVDNEMKGLVVAHFDARSLVELCPNPDKLIVLAGEKVLWSGKYQFERTPFAQINWEKMLGEESYGAFEDSGNSYTWLVRYVGSIPIVFGTAATVPVEEPAS</sequence>
<reference evidence="3" key="1">
    <citation type="submission" date="2016-11" db="EMBL/GenBank/DDBJ databases">
        <authorList>
            <person name="Varghese N."/>
            <person name="Submissions S."/>
        </authorList>
    </citation>
    <scope>NUCLEOTIDE SEQUENCE [LARGE SCALE GENOMIC DNA]</scope>
    <source>
        <strain evidence="3">DSM 17456</strain>
    </source>
</reference>
<keyword evidence="3" id="KW-1185">Reference proteome</keyword>
<dbReference type="OrthoDB" id="5449205at2"/>
<feature type="chain" id="PRO_5012229942" description="Cache domain-containing protein" evidence="1">
    <location>
        <begin position="25"/>
        <end position="261"/>
    </location>
</feature>
<feature type="signal peptide" evidence="1">
    <location>
        <begin position="1"/>
        <end position="24"/>
    </location>
</feature>
<gene>
    <name evidence="2" type="ORF">SAMN02745161_0714</name>
</gene>
<accession>A0A1N6E513</accession>
<evidence type="ECO:0008006" key="4">
    <source>
        <dbReference type="Google" id="ProtNLM"/>
    </source>
</evidence>
<dbReference type="PROSITE" id="PS51257">
    <property type="entry name" value="PROKAR_LIPOPROTEIN"/>
    <property type="match status" value="1"/>
</dbReference>
<dbReference type="Proteomes" id="UP000184694">
    <property type="component" value="Unassembled WGS sequence"/>
</dbReference>